<evidence type="ECO:0000259" key="7">
    <source>
        <dbReference type="Pfam" id="PF00892"/>
    </source>
</evidence>
<evidence type="ECO:0000256" key="6">
    <source>
        <dbReference type="SAM" id="Phobius"/>
    </source>
</evidence>
<comment type="subcellular location">
    <subcellularLocation>
        <location evidence="1">Endomembrane system</location>
        <topology evidence="1">Multi-pass membrane protein</topology>
    </subcellularLocation>
</comment>
<dbReference type="EMBL" id="LGUF01000007">
    <property type="protein sequence ID" value="KON87813.1"/>
    <property type="molecule type" value="Genomic_DNA"/>
</dbReference>
<dbReference type="STRING" id="1459.AF332_13900"/>
<feature type="domain" description="EamA" evidence="7">
    <location>
        <begin position="7"/>
        <end position="145"/>
    </location>
</feature>
<comment type="similarity">
    <text evidence="2">Belongs to the EamA transporter family.</text>
</comment>
<evidence type="ECO:0000313" key="8">
    <source>
        <dbReference type="EMBL" id="KON87813.1"/>
    </source>
</evidence>
<feature type="transmembrane region" description="Helical" evidence="6">
    <location>
        <begin position="41"/>
        <end position="58"/>
    </location>
</feature>
<evidence type="ECO:0000256" key="3">
    <source>
        <dbReference type="ARBA" id="ARBA00022692"/>
    </source>
</evidence>
<dbReference type="RefSeq" id="WP_053435166.1">
    <property type="nucleotide sequence ID" value="NZ_LGUF01000007.1"/>
</dbReference>
<organism evidence="8 9">
    <name type="scientific">Sporosarcina globispora</name>
    <name type="common">Bacillus globisporus</name>
    <dbReference type="NCBI Taxonomy" id="1459"/>
    <lineage>
        <taxon>Bacteria</taxon>
        <taxon>Bacillati</taxon>
        <taxon>Bacillota</taxon>
        <taxon>Bacilli</taxon>
        <taxon>Bacillales</taxon>
        <taxon>Caryophanaceae</taxon>
        <taxon>Sporosarcina</taxon>
    </lineage>
</organism>
<feature type="transmembrane region" description="Helical" evidence="6">
    <location>
        <begin position="252"/>
        <end position="270"/>
    </location>
</feature>
<dbReference type="SUPFAM" id="SSF103481">
    <property type="entry name" value="Multidrug resistance efflux transporter EmrE"/>
    <property type="match status" value="2"/>
</dbReference>
<dbReference type="PANTHER" id="PTHR32322:SF2">
    <property type="entry name" value="EAMA DOMAIN-CONTAINING PROTEIN"/>
    <property type="match status" value="1"/>
</dbReference>
<sequence>MSNSRRLGLAMIISGASLWGLSGPMLQWFFQETHLSSSDYLVVRLIAAGLFTLIFLLCRKENVFAIWKYPRHWIQLLLFAVLGMLGGQYAFIETIQVSNAVTATLFQFAGPVLITIYVAFESRRWPSKIHLLAIIIALSGIFLLITNGSVEQILLSDKALVIGFLTALGFAFYTLQPVSLIKTWGTMTIIGWGMLIGGIVLYMLTPSFSFTRMAGALSIGTFSMLIGIIVISTFSFLLYIGSLKYLSPTETSLLSSIEPLVAAFISFLWLKETFGSYQLLGGVFIIAGVLFLSMKEKEEEGIILHQKGA</sequence>
<keyword evidence="4 6" id="KW-1133">Transmembrane helix</keyword>
<dbReference type="AlphaFoldDB" id="A0A0M0GDG2"/>
<feature type="domain" description="EamA" evidence="7">
    <location>
        <begin position="159"/>
        <end position="293"/>
    </location>
</feature>
<evidence type="ECO:0000313" key="9">
    <source>
        <dbReference type="Proteomes" id="UP000037109"/>
    </source>
</evidence>
<evidence type="ECO:0000256" key="2">
    <source>
        <dbReference type="ARBA" id="ARBA00007362"/>
    </source>
</evidence>
<feature type="transmembrane region" description="Helical" evidence="6">
    <location>
        <begin position="97"/>
        <end position="120"/>
    </location>
</feature>
<evidence type="ECO:0000256" key="1">
    <source>
        <dbReference type="ARBA" id="ARBA00004127"/>
    </source>
</evidence>
<dbReference type="Gene3D" id="1.10.3730.20">
    <property type="match status" value="1"/>
</dbReference>
<comment type="caution">
    <text evidence="8">The sequence shown here is derived from an EMBL/GenBank/DDBJ whole genome shotgun (WGS) entry which is preliminary data.</text>
</comment>
<keyword evidence="3 6" id="KW-0812">Transmembrane</keyword>
<gene>
    <name evidence="8" type="ORF">AF332_13900</name>
</gene>
<feature type="transmembrane region" description="Helical" evidence="6">
    <location>
        <begin position="70"/>
        <end position="91"/>
    </location>
</feature>
<feature type="transmembrane region" description="Helical" evidence="6">
    <location>
        <begin position="129"/>
        <end position="147"/>
    </location>
</feature>
<accession>A0A0M0GDG2</accession>
<evidence type="ECO:0000256" key="5">
    <source>
        <dbReference type="ARBA" id="ARBA00023136"/>
    </source>
</evidence>
<dbReference type="PANTHER" id="PTHR32322">
    <property type="entry name" value="INNER MEMBRANE TRANSPORTER"/>
    <property type="match status" value="1"/>
</dbReference>
<feature type="transmembrane region" description="Helical" evidence="6">
    <location>
        <begin position="159"/>
        <end position="175"/>
    </location>
</feature>
<dbReference type="OrthoDB" id="9810818at2"/>
<dbReference type="InterPro" id="IPR000620">
    <property type="entry name" value="EamA_dom"/>
</dbReference>
<feature type="transmembrane region" description="Helical" evidence="6">
    <location>
        <begin position="7"/>
        <end position="29"/>
    </location>
</feature>
<reference evidence="9" key="1">
    <citation type="submission" date="2015-07" db="EMBL/GenBank/DDBJ databases">
        <title>Fjat-10036 dsm4.</title>
        <authorList>
            <person name="Liu B."/>
            <person name="Wang J."/>
            <person name="Zhu Y."/>
            <person name="Liu G."/>
            <person name="Chen Q."/>
            <person name="Chen Z."/>
            <person name="Lan J."/>
            <person name="Che J."/>
            <person name="Ge C."/>
            <person name="Shi H."/>
            <person name="Pan Z."/>
            <person name="Liu X."/>
        </authorList>
    </citation>
    <scope>NUCLEOTIDE SEQUENCE [LARGE SCALE GENOMIC DNA]</scope>
    <source>
        <strain evidence="9">DSM 4</strain>
    </source>
</reference>
<keyword evidence="5 6" id="KW-0472">Membrane</keyword>
<dbReference type="Pfam" id="PF00892">
    <property type="entry name" value="EamA"/>
    <property type="match status" value="2"/>
</dbReference>
<dbReference type="InterPro" id="IPR050638">
    <property type="entry name" value="AA-Vitamin_Transporters"/>
</dbReference>
<name>A0A0M0GDG2_SPOGL</name>
<dbReference type="InterPro" id="IPR037185">
    <property type="entry name" value="EmrE-like"/>
</dbReference>
<feature type="transmembrane region" description="Helical" evidence="6">
    <location>
        <begin position="187"/>
        <end position="204"/>
    </location>
</feature>
<dbReference type="PATRIC" id="fig|1459.3.peg.3006"/>
<dbReference type="Proteomes" id="UP000037109">
    <property type="component" value="Unassembled WGS sequence"/>
</dbReference>
<protein>
    <submittedName>
        <fullName evidence="8">Membrane protein</fullName>
    </submittedName>
</protein>
<keyword evidence="9" id="KW-1185">Reference proteome</keyword>
<evidence type="ECO:0000256" key="4">
    <source>
        <dbReference type="ARBA" id="ARBA00022989"/>
    </source>
</evidence>
<feature type="transmembrane region" description="Helical" evidence="6">
    <location>
        <begin position="276"/>
        <end position="294"/>
    </location>
</feature>
<proteinExistence type="inferred from homology"/>
<feature type="transmembrane region" description="Helical" evidence="6">
    <location>
        <begin position="216"/>
        <end position="240"/>
    </location>
</feature>
<dbReference type="GO" id="GO:0016020">
    <property type="term" value="C:membrane"/>
    <property type="evidence" value="ECO:0007669"/>
    <property type="project" value="UniProtKB-SubCell"/>
</dbReference>